<dbReference type="EMBL" id="JAACJO010000002">
    <property type="protein sequence ID" value="KAF5361991.1"/>
    <property type="molecule type" value="Genomic_DNA"/>
</dbReference>
<feature type="compositionally biased region" description="Polar residues" evidence="3">
    <location>
        <begin position="60"/>
        <end position="74"/>
    </location>
</feature>
<evidence type="ECO:0000256" key="1">
    <source>
        <dbReference type="ARBA" id="ARBA00022737"/>
    </source>
</evidence>
<dbReference type="Gene3D" id="2.130.10.10">
    <property type="entry name" value="YVTN repeat-like/Quinoprotein amine dehydrogenase"/>
    <property type="match status" value="3"/>
</dbReference>
<accession>A0A8H5GBV9</accession>
<feature type="domain" description="Nephrocystin 3-like N-terminal" evidence="4">
    <location>
        <begin position="204"/>
        <end position="368"/>
    </location>
</feature>
<keyword evidence="2" id="KW-0853">WD repeat</keyword>
<feature type="compositionally biased region" description="Basic residues" evidence="3">
    <location>
        <begin position="1"/>
        <end position="12"/>
    </location>
</feature>
<dbReference type="InterPro" id="IPR027417">
    <property type="entry name" value="P-loop_NTPase"/>
</dbReference>
<dbReference type="Proteomes" id="UP000559027">
    <property type="component" value="Unassembled WGS sequence"/>
</dbReference>
<dbReference type="Pfam" id="PF24883">
    <property type="entry name" value="NPHP3_N"/>
    <property type="match status" value="1"/>
</dbReference>
<feature type="region of interest" description="Disordered" evidence="3">
    <location>
        <begin position="1"/>
        <end position="36"/>
    </location>
</feature>
<dbReference type="OrthoDB" id="163438at2759"/>
<dbReference type="SUPFAM" id="SSF69322">
    <property type="entry name" value="Tricorn protease domain 2"/>
    <property type="match status" value="1"/>
</dbReference>
<dbReference type="Gene3D" id="3.40.50.300">
    <property type="entry name" value="P-loop containing nucleotide triphosphate hydrolases"/>
    <property type="match status" value="1"/>
</dbReference>
<evidence type="ECO:0000313" key="5">
    <source>
        <dbReference type="EMBL" id="KAF5361991.1"/>
    </source>
</evidence>
<dbReference type="PROSITE" id="PS50082">
    <property type="entry name" value="WD_REPEATS_2"/>
    <property type="match status" value="2"/>
</dbReference>
<evidence type="ECO:0000256" key="3">
    <source>
        <dbReference type="SAM" id="MobiDB-lite"/>
    </source>
</evidence>
<dbReference type="SUPFAM" id="SSF52540">
    <property type="entry name" value="P-loop containing nucleoside triphosphate hydrolases"/>
    <property type="match status" value="1"/>
</dbReference>
<feature type="region of interest" description="Disordered" evidence="3">
    <location>
        <begin position="57"/>
        <end position="115"/>
    </location>
</feature>
<evidence type="ECO:0000313" key="6">
    <source>
        <dbReference type="Proteomes" id="UP000559027"/>
    </source>
</evidence>
<evidence type="ECO:0000256" key="2">
    <source>
        <dbReference type="PROSITE-ProRule" id="PRU00221"/>
    </source>
</evidence>
<feature type="repeat" description="WD" evidence="2">
    <location>
        <begin position="807"/>
        <end position="839"/>
    </location>
</feature>
<keyword evidence="6" id="KW-1185">Reference proteome</keyword>
<name>A0A8H5GBV9_9AGAR</name>
<dbReference type="Pfam" id="PF00400">
    <property type="entry name" value="WD40"/>
    <property type="match status" value="2"/>
</dbReference>
<dbReference type="InterPro" id="IPR001680">
    <property type="entry name" value="WD40_rpt"/>
</dbReference>
<dbReference type="PANTHER" id="PTHR10039:SF14">
    <property type="entry name" value="NACHT DOMAIN-CONTAINING PROTEIN"/>
    <property type="match status" value="1"/>
</dbReference>
<gene>
    <name evidence="5" type="ORF">D9756_002767</name>
</gene>
<dbReference type="InterPro" id="IPR056884">
    <property type="entry name" value="NPHP3-like_N"/>
</dbReference>
<dbReference type="InterPro" id="IPR015943">
    <property type="entry name" value="WD40/YVTN_repeat-like_dom_sf"/>
</dbReference>
<dbReference type="PANTHER" id="PTHR10039">
    <property type="entry name" value="AMELOGENIN"/>
    <property type="match status" value="1"/>
</dbReference>
<sequence>MNWLRSKVKRSKGTASASSDRRSIQAKSHPPRALEVVPQSVIMDMTTQMHHLAGNRHQDISNSSTNAGNLQVNEQAPRDIKSGRSGNPSDIEDPTRTKTQIPPLQEGHKSSRSNSHVMNTAMTPASNIQDLGNENHRWDFHINNPTFVKVIPGSDTETPSFTESRDGQKLKKALVEGLEFIPLANECMQDTRVTILSDVDTRIHDNEDANIIWIKGFPGVGKSALASTIVSRLRERGELLSYFVFDRARPTVTTTTALWRRVAWDLVRSYPSVRQRLLKCIDDETLDVNTPNIGSLFAALVIEPFSDLIKSEAGDTQLHQPVVVVIDAADECGGLEGPRSNDRKALLRTLGQWHSELPKSFKLVVTSREEDDIKRRISPISTHIHISISTDEASSDIRKYLEDRLGDIASAYSKLPVDWPHQTAKRLAKRAAGVFIWATTIANFIEAGEPQSQLEDIEAGLGLGGEEGSLYTLYATVLRISFKNLRGKQAAAFKCVVGAMIFAQRPFYDSEFTAISPVVTDTMLEYIRNSLCSVIDQGATLRFVHQSLVDFLLSPECPDEFAVKEPEQQRQLSTLCLTTMSKQLRFNICDLETSSLKNADVPDIESKVMAGISSLLSYSCYFAAEHLCHTAFDERLMDDVRVVFKEKLLYWLETMSLLKEMNRAVPILRAIVDWITARDGDLTEFVHDALRFVTAFTIPIMQSAPHVYLSALSFAPEESLVAKHFLPRFPRLLALDTGKPRHWSSCVFVSEYLEYRISAITFSPDERMFASGDWVGTICIWDSETGILISGPFTQPSEFQFVPTAWSLDFSPDGKHLVVAYAKDGVVIWDVESGKELLYFGGFSEIPGFAPLHGVIPEYTTSVAYTKDGHMIVSKSAYMEPPHTDDDQYWCHRVQLWDANTGTLAHILLDIPRSNSFDLLSPGAQFFALLSKGPTTLLRVWDLTERPPRCVIEQDDIGVPLSPSPLAFSADGNFLLAVAHISDRDAVARIWRMDTCTLVGPAISLGCLDIGSVVLHSCGSEYLAISIHGTALAKIFDATTGDVVYCSKEPAGGWHCSPSCSGRRVLVGYDDGTIRMWDHHSHTQVLPVIDSATGGDPKLPNYRSVVPVFSPCSKALAVGYEDEIRLFNTTTGEPINLSHPIRTESGILAFSGDGRYLASLMVSEFPVIDIWDASTGMNCHHLVINQAHNDTNFYLFFASSNNQLVLYSFVPEGDEGRFVIRIWGNDVLDEPCTMVTLACPKLHMPVLGLSPDTLTALTLRDTSTGFIFHCHHRNSIEEQFIPHALFDTTDLGPKMSQSFVFSTSGQLYASVLDHPGLLLQVRVWETKTWMEIAGPFETGEISKRYSLFSDKSPIFLSISPDDRLIHYVSPRSGAIWVWDIHTGQRVAGPWHGYDLRRTSRIIISPDGDKLASIYHTRPWTVRLWDTHGLYSGQAQEPVGGVGDFGDQSLTQDGWVKEEGSDSLLFWVQSSTGIGCGDRGILL</sequence>
<proteinExistence type="predicted"/>
<reference evidence="5 6" key="1">
    <citation type="journal article" date="2020" name="ISME J.">
        <title>Uncovering the hidden diversity of litter-decomposition mechanisms in mushroom-forming fungi.</title>
        <authorList>
            <person name="Floudas D."/>
            <person name="Bentzer J."/>
            <person name="Ahren D."/>
            <person name="Johansson T."/>
            <person name="Persson P."/>
            <person name="Tunlid A."/>
        </authorList>
    </citation>
    <scope>NUCLEOTIDE SEQUENCE [LARGE SCALE GENOMIC DNA]</scope>
    <source>
        <strain evidence="5 6">CBS 146.42</strain>
    </source>
</reference>
<comment type="caution">
    <text evidence="5">The sequence shown here is derived from an EMBL/GenBank/DDBJ whole genome shotgun (WGS) entry which is preliminary data.</text>
</comment>
<dbReference type="InterPro" id="IPR011047">
    <property type="entry name" value="Quinoprotein_ADH-like_sf"/>
</dbReference>
<dbReference type="SUPFAM" id="SSF50998">
    <property type="entry name" value="Quinoprotein alcohol dehydrogenase-like"/>
    <property type="match status" value="1"/>
</dbReference>
<protein>
    <recommendedName>
        <fullName evidence="4">Nephrocystin 3-like N-terminal domain-containing protein</fullName>
    </recommendedName>
</protein>
<feature type="repeat" description="WD" evidence="2">
    <location>
        <begin position="757"/>
        <end position="791"/>
    </location>
</feature>
<evidence type="ECO:0000259" key="4">
    <source>
        <dbReference type="Pfam" id="PF24883"/>
    </source>
</evidence>
<organism evidence="5 6">
    <name type="scientific">Leucocoprinus leucothites</name>
    <dbReference type="NCBI Taxonomy" id="201217"/>
    <lineage>
        <taxon>Eukaryota</taxon>
        <taxon>Fungi</taxon>
        <taxon>Dikarya</taxon>
        <taxon>Basidiomycota</taxon>
        <taxon>Agaricomycotina</taxon>
        <taxon>Agaricomycetes</taxon>
        <taxon>Agaricomycetidae</taxon>
        <taxon>Agaricales</taxon>
        <taxon>Agaricineae</taxon>
        <taxon>Agaricaceae</taxon>
        <taxon>Leucocoprinus</taxon>
    </lineage>
</organism>
<dbReference type="SMART" id="SM00320">
    <property type="entry name" value="WD40"/>
    <property type="match status" value="3"/>
</dbReference>
<keyword evidence="1" id="KW-0677">Repeat</keyword>